<dbReference type="AlphaFoldDB" id="A0A0B8P722"/>
<proteinExistence type="inferred from homology"/>
<evidence type="ECO:0000313" key="11">
    <source>
        <dbReference type="Proteomes" id="UP000031670"/>
    </source>
</evidence>
<evidence type="ECO:0000313" key="12">
    <source>
        <dbReference type="Proteomes" id="UP000031671"/>
    </source>
</evidence>
<organism evidence="10 11">
    <name type="scientific">Vibrio ishigakensis</name>
    <dbReference type="NCBI Taxonomy" id="1481914"/>
    <lineage>
        <taxon>Bacteria</taxon>
        <taxon>Pseudomonadati</taxon>
        <taxon>Pseudomonadota</taxon>
        <taxon>Gammaproteobacteria</taxon>
        <taxon>Vibrionales</taxon>
        <taxon>Vibrionaceae</taxon>
        <taxon>Vibrio</taxon>
    </lineage>
</organism>
<keyword evidence="5 7" id="KW-0472">Membrane</keyword>
<evidence type="ECO:0000313" key="10">
    <source>
        <dbReference type="EMBL" id="GAM60342.1"/>
    </source>
</evidence>
<evidence type="ECO:0000256" key="1">
    <source>
        <dbReference type="ARBA" id="ARBA00004651"/>
    </source>
</evidence>
<evidence type="ECO:0000256" key="4">
    <source>
        <dbReference type="ARBA" id="ARBA00022989"/>
    </source>
</evidence>
<comment type="similarity">
    <text evidence="6">Belongs to the exbB/tolQ family.</text>
</comment>
<dbReference type="Proteomes" id="UP000031671">
    <property type="component" value="Unassembled WGS sequence"/>
</dbReference>
<dbReference type="Pfam" id="PF01618">
    <property type="entry name" value="MotA_ExbB"/>
    <property type="match status" value="1"/>
</dbReference>
<keyword evidence="6" id="KW-0653">Protein transport</keyword>
<feature type="transmembrane region" description="Helical" evidence="7">
    <location>
        <begin position="118"/>
        <end position="138"/>
    </location>
</feature>
<comment type="caution">
    <text evidence="10">The sequence shown here is derived from an EMBL/GenBank/DDBJ whole genome shotgun (WGS) entry which is preliminary data.</text>
</comment>
<dbReference type="GO" id="GO:0005886">
    <property type="term" value="C:plasma membrane"/>
    <property type="evidence" value="ECO:0007669"/>
    <property type="project" value="UniProtKB-SubCell"/>
</dbReference>
<dbReference type="EMBL" id="BBSA01000001">
    <property type="protein sequence ID" value="GAM60342.1"/>
    <property type="molecule type" value="Genomic_DNA"/>
</dbReference>
<reference evidence="10 11" key="2">
    <citation type="submission" date="2015-01" db="EMBL/GenBank/DDBJ databases">
        <title>Vibrio sp. C5 JCM 19232 whole genome shotgun sequence.</title>
        <authorList>
            <person name="Sawabe T."/>
            <person name="Meirelles P."/>
            <person name="Feng G."/>
            <person name="Sayaka M."/>
            <person name="Hattori M."/>
            <person name="Ohkuma M."/>
        </authorList>
    </citation>
    <scope>NUCLEOTIDE SEQUENCE [LARGE SCALE GENOMIC DNA]</scope>
    <source>
        <strain evidence="10 11">JCM19232</strain>
    </source>
</reference>
<evidence type="ECO:0000256" key="2">
    <source>
        <dbReference type="ARBA" id="ARBA00022475"/>
    </source>
</evidence>
<evidence type="ECO:0000256" key="6">
    <source>
        <dbReference type="RuleBase" id="RU004057"/>
    </source>
</evidence>
<sequence length="158" mass="17943">MNQIETLVYQFATLFMQPIMVLVVILVVYSLYALGRFIMELVQRQTESHVPVLHRYAERRNVYESDQLELWIIKQLEPLRLISRSGPMLGLVTTMIAIGPALVAMGEGEIDKVAQEMIVAFSASILALIAASITFSIMTVRRRWMLEDLCAIEVKEKG</sequence>
<dbReference type="InterPro" id="IPR002898">
    <property type="entry name" value="MotA_ExbB_proton_chnl"/>
</dbReference>
<keyword evidence="2" id="KW-1003">Cell membrane</keyword>
<evidence type="ECO:0000313" key="9">
    <source>
        <dbReference type="EMBL" id="GAM56545.1"/>
    </source>
</evidence>
<dbReference type="EMBL" id="BBRZ01000032">
    <property type="protein sequence ID" value="GAM56545.1"/>
    <property type="molecule type" value="Genomic_DNA"/>
</dbReference>
<comment type="subcellular location">
    <subcellularLocation>
        <location evidence="1">Cell membrane</location>
        <topology evidence="1">Multi-pass membrane protein</topology>
    </subcellularLocation>
    <subcellularLocation>
        <location evidence="6">Membrane</location>
        <topology evidence="6">Multi-pass membrane protein</topology>
    </subcellularLocation>
</comment>
<dbReference type="RefSeq" id="WP_261836342.1">
    <property type="nucleotide sequence ID" value="NZ_AP024882.1"/>
</dbReference>
<keyword evidence="12" id="KW-1185">Reference proteome</keyword>
<feature type="domain" description="MotA/TolQ/ExbB proton channel" evidence="8">
    <location>
        <begin position="74"/>
        <end position="138"/>
    </location>
</feature>
<keyword evidence="6" id="KW-0813">Transport</keyword>
<keyword evidence="4 7" id="KW-1133">Transmembrane helix</keyword>
<name>A0A0B8P722_9VIBR</name>
<keyword evidence="3 7" id="KW-0812">Transmembrane</keyword>
<dbReference type="Proteomes" id="UP000031670">
    <property type="component" value="Unassembled WGS sequence"/>
</dbReference>
<gene>
    <name evidence="9" type="ORF">JCM19231_656</name>
    <name evidence="10" type="ORF">JCM19232_675</name>
</gene>
<feature type="transmembrane region" description="Helical" evidence="7">
    <location>
        <begin position="15"/>
        <end position="34"/>
    </location>
</feature>
<evidence type="ECO:0000259" key="8">
    <source>
        <dbReference type="Pfam" id="PF01618"/>
    </source>
</evidence>
<accession>A0A0B8P722</accession>
<reference evidence="9 12" key="1">
    <citation type="submission" date="2015-01" db="EMBL/GenBank/DDBJ databases">
        <title>Vibrio sp. C1 JCM 19231 whole genome shotgun sequence.</title>
        <authorList>
            <person name="Sawabe T."/>
            <person name="Meirelles P."/>
            <person name="Feng G."/>
            <person name="Sayaka M."/>
            <person name="Hattori M."/>
            <person name="Ohkuma M."/>
        </authorList>
    </citation>
    <scope>NUCLEOTIDE SEQUENCE [LARGE SCALE GENOMIC DNA]</scope>
    <source>
        <strain evidence="12">JCM 19231</strain>
        <strain evidence="9">JCM19231</strain>
    </source>
</reference>
<evidence type="ECO:0000256" key="3">
    <source>
        <dbReference type="ARBA" id="ARBA00022692"/>
    </source>
</evidence>
<accession>A0A0B8NPN4</accession>
<reference evidence="11 12" key="3">
    <citation type="submission" date="2015-01" db="EMBL/GenBank/DDBJ databases">
        <authorList>
            <consortium name="NBRP consortium"/>
            <person name="Sawabe T."/>
            <person name="Meirelles P."/>
            <person name="Feng G."/>
            <person name="Sayaka M."/>
            <person name="Hattori M."/>
            <person name="Ohkuma M."/>
        </authorList>
    </citation>
    <scope>NUCLEOTIDE SEQUENCE [LARGE SCALE GENOMIC DNA]</scope>
    <source>
        <strain evidence="12">JCM 19231</strain>
        <strain evidence="9">JCM19231</strain>
        <strain evidence="10 11">JCM19232</strain>
    </source>
</reference>
<evidence type="ECO:0000256" key="5">
    <source>
        <dbReference type="ARBA" id="ARBA00023136"/>
    </source>
</evidence>
<dbReference type="GO" id="GO:0015031">
    <property type="term" value="P:protein transport"/>
    <property type="evidence" value="ECO:0007669"/>
    <property type="project" value="UniProtKB-KW"/>
</dbReference>
<feature type="transmembrane region" description="Helical" evidence="7">
    <location>
        <begin position="88"/>
        <end position="106"/>
    </location>
</feature>
<evidence type="ECO:0000256" key="7">
    <source>
        <dbReference type="SAM" id="Phobius"/>
    </source>
</evidence>
<protein>
    <submittedName>
        <fullName evidence="9 10">Hypothetical transporter pduT</fullName>
    </submittedName>
</protein>